<evidence type="ECO:0000256" key="1">
    <source>
        <dbReference type="ARBA" id="ARBA00004141"/>
    </source>
</evidence>
<dbReference type="Pfam" id="PF00654">
    <property type="entry name" value="Voltage_CLC"/>
    <property type="match status" value="1"/>
</dbReference>
<dbReference type="PANTHER" id="PTHR43427">
    <property type="entry name" value="CHLORIDE CHANNEL PROTEIN CLC-E"/>
    <property type="match status" value="1"/>
</dbReference>
<dbReference type="Gene3D" id="1.10.3080.10">
    <property type="entry name" value="Clc chloride channel"/>
    <property type="match status" value="1"/>
</dbReference>
<name>A0ABM7UE46_9ACTO</name>
<sequence length="416" mass="42817">MIDEASAPGTVDGPAGGTTGGTTGPHFPARLYGVAVGYGFVAGAVTGVTFFLMRTLQHLIWDHSQARWYTVAVVMLGGILIASLRHYSLEADLDDQLDPRGPTSRQWRKIAVLGLSAVIAIGFGGAIGPEAGLLAVVAELSIIVKDRIARTRAEAELITEAGTAAALSGFYGAPPVGAVYREGGVPAGRLPIFCASLAGFVAFVLTWRVLGLESHPLELPPAQEATLPSLLALIPAVVGAVLAALYLLVRHWLTGLAPRLGSPRMQTLIGSALLAVLLGAWPVLRFSGHDDFGVLVSYTEEGAWGLLVLLALGKVVATALSLAAGWRGGDFFPLMFAGAGAGAATLALLPALDAQTAMVAGMAAATAVALRKPVAVFVLVWFLLPDVTVLALAVACIVGVLAARTLPARLSAGHGH</sequence>
<proteinExistence type="predicted"/>
<dbReference type="EMBL" id="AP025017">
    <property type="protein sequence ID" value="BDA65363.1"/>
    <property type="molecule type" value="Genomic_DNA"/>
</dbReference>
<feature type="transmembrane region" description="Helical" evidence="6">
    <location>
        <begin position="304"/>
        <end position="324"/>
    </location>
</feature>
<comment type="subcellular location">
    <subcellularLocation>
        <location evidence="1">Membrane</location>
        <topology evidence="1">Multi-pass membrane protein</topology>
    </subcellularLocation>
</comment>
<dbReference type="InterPro" id="IPR001807">
    <property type="entry name" value="ClC"/>
</dbReference>
<feature type="transmembrane region" description="Helical" evidence="6">
    <location>
        <begin position="35"/>
        <end position="56"/>
    </location>
</feature>
<feature type="region of interest" description="Disordered" evidence="5">
    <location>
        <begin position="1"/>
        <end position="22"/>
    </location>
</feature>
<protein>
    <submittedName>
        <fullName evidence="7">Chloride channel protein</fullName>
    </submittedName>
</protein>
<keyword evidence="8" id="KW-1185">Reference proteome</keyword>
<evidence type="ECO:0000313" key="8">
    <source>
        <dbReference type="Proteomes" id="UP000824496"/>
    </source>
</evidence>
<evidence type="ECO:0000313" key="7">
    <source>
        <dbReference type="EMBL" id="BDA65363.1"/>
    </source>
</evidence>
<evidence type="ECO:0000256" key="2">
    <source>
        <dbReference type="ARBA" id="ARBA00022692"/>
    </source>
</evidence>
<evidence type="ECO:0000256" key="3">
    <source>
        <dbReference type="ARBA" id="ARBA00022989"/>
    </source>
</evidence>
<evidence type="ECO:0000256" key="4">
    <source>
        <dbReference type="ARBA" id="ARBA00023136"/>
    </source>
</evidence>
<dbReference type="InterPro" id="IPR014743">
    <property type="entry name" value="Cl-channel_core"/>
</dbReference>
<keyword evidence="4 6" id="KW-0472">Membrane</keyword>
<evidence type="ECO:0000256" key="5">
    <source>
        <dbReference type="SAM" id="MobiDB-lite"/>
    </source>
</evidence>
<accession>A0ABM7UE46</accession>
<dbReference type="Proteomes" id="UP000824496">
    <property type="component" value="Chromosome"/>
</dbReference>
<evidence type="ECO:0000256" key="6">
    <source>
        <dbReference type="SAM" id="Phobius"/>
    </source>
</evidence>
<keyword evidence="3 6" id="KW-1133">Transmembrane helix</keyword>
<keyword evidence="2 6" id="KW-0812">Transmembrane</keyword>
<gene>
    <name evidence="7" type="primary">eriC</name>
    <name evidence="7" type="ORF">MANAM107_21970</name>
</gene>
<feature type="transmembrane region" description="Helical" evidence="6">
    <location>
        <begin position="68"/>
        <end position="87"/>
    </location>
</feature>
<feature type="transmembrane region" description="Helical" evidence="6">
    <location>
        <begin position="331"/>
        <end position="352"/>
    </location>
</feature>
<feature type="transmembrane region" description="Helical" evidence="6">
    <location>
        <begin position="107"/>
        <end position="127"/>
    </location>
</feature>
<organism evidence="7 8">
    <name type="scientific">Actinomyces capricornis</name>
    <dbReference type="NCBI Taxonomy" id="2755559"/>
    <lineage>
        <taxon>Bacteria</taxon>
        <taxon>Bacillati</taxon>
        <taxon>Actinomycetota</taxon>
        <taxon>Actinomycetes</taxon>
        <taxon>Actinomycetales</taxon>
        <taxon>Actinomycetaceae</taxon>
        <taxon>Actinomyces</taxon>
    </lineage>
</organism>
<dbReference type="SUPFAM" id="SSF81340">
    <property type="entry name" value="Clc chloride channel"/>
    <property type="match status" value="1"/>
</dbReference>
<feature type="transmembrane region" description="Helical" evidence="6">
    <location>
        <begin position="230"/>
        <end position="253"/>
    </location>
</feature>
<dbReference type="RefSeq" id="WP_223908294.1">
    <property type="nucleotide sequence ID" value="NZ_AP025017.1"/>
</dbReference>
<feature type="transmembrane region" description="Helical" evidence="6">
    <location>
        <begin position="378"/>
        <end position="403"/>
    </location>
</feature>
<feature type="transmembrane region" description="Helical" evidence="6">
    <location>
        <begin position="265"/>
        <end position="284"/>
    </location>
</feature>
<feature type="transmembrane region" description="Helical" evidence="6">
    <location>
        <begin position="190"/>
        <end position="210"/>
    </location>
</feature>
<dbReference type="CDD" id="cd00400">
    <property type="entry name" value="Voltage_gated_ClC"/>
    <property type="match status" value="1"/>
</dbReference>
<dbReference type="InterPro" id="IPR050368">
    <property type="entry name" value="ClC-type_chloride_channel"/>
</dbReference>
<reference evidence="7 8" key="1">
    <citation type="submission" date="2021-08" db="EMBL/GenBank/DDBJ databases">
        <title>Whole genome sequence of novel Actinomyces species strain MAS-1.</title>
        <authorList>
            <person name="Saito M."/>
            <person name="Kuwahara N."/>
            <person name="Takizawa T."/>
            <person name="Gotouda H."/>
            <person name="Ochiai T."/>
        </authorList>
    </citation>
    <scope>NUCLEOTIDE SEQUENCE [LARGE SCALE GENOMIC DNA]</scope>
    <source>
        <strain evidence="7 8">MAS-1</strain>
    </source>
</reference>